<organism evidence="11 12">
    <name type="scientific">Perkinsus chesapeaki</name>
    <name type="common">Clam parasite</name>
    <name type="synonym">Perkinsus andrewsi</name>
    <dbReference type="NCBI Taxonomy" id="330153"/>
    <lineage>
        <taxon>Eukaryota</taxon>
        <taxon>Sar</taxon>
        <taxon>Alveolata</taxon>
        <taxon>Perkinsozoa</taxon>
        <taxon>Perkinsea</taxon>
        <taxon>Perkinsida</taxon>
        <taxon>Perkinsidae</taxon>
        <taxon>Perkinsus</taxon>
    </lineage>
</organism>
<dbReference type="InterPro" id="IPR001754">
    <property type="entry name" value="OMPdeCOase_dom"/>
</dbReference>
<dbReference type="SUPFAM" id="SSF53474">
    <property type="entry name" value="alpha/beta-Hydrolases"/>
    <property type="match status" value="1"/>
</dbReference>
<name>A0A7J6MVX1_PERCH</name>
<dbReference type="InterPro" id="IPR013785">
    <property type="entry name" value="Aldolase_TIM"/>
</dbReference>
<dbReference type="PROSITE" id="PS00156">
    <property type="entry name" value="OMPDECASE"/>
    <property type="match status" value="1"/>
</dbReference>
<evidence type="ECO:0000313" key="12">
    <source>
        <dbReference type="Proteomes" id="UP000591131"/>
    </source>
</evidence>
<comment type="similarity">
    <text evidence="2">Belongs to the OMP decarboxylase family. Type 2 subfamily.</text>
</comment>
<evidence type="ECO:0000256" key="8">
    <source>
        <dbReference type="ARBA" id="ARBA00033428"/>
    </source>
</evidence>
<evidence type="ECO:0000256" key="2">
    <source>
        <dbReference type="ARBA" id="ARBA00008847"/>
    </source>
</evidence>
<dbReference type="NCBIfam" id="TIGR02127">
    <property type="entry name" value="pyrF_sub2"/>
    <property type="match status" value="1"/>
</dbReference>
<keyword evidence="7" id="KW-0456">Lyase</keyword>
<evidence type="ECO:0000256" key="3">
    <source>
        <dbReference type="ARBA" id="ARBA00012321"/>
    </source>
</evidence>
<evidence type="ECO:0000256" key="1">
    <source>
        <dbReference type="ARBA" id="ARBA00004861"/>
    </source>
</evidence>
<dbReference type="EMBL" id="JAAPAO010000049">
    <property type="protein sequence ID" value="KAF4675330.1"/>
    <property type="molecule type" value="Genomic_DNA"/>
</dbReference>
<keyword evidence="5" id="KW-0210">Decarboxylase</keyword>
<protein>
    <recommendedName>
        <fullName evidence="4">Orotidine 5'-phosphate decarboxylase</fullName>
        <ecNumber evidence="3">4.1.1.23</ecNumber>
    </recommendedName>
    <alternativeName>
        <fullName evidence="8">OMP decarboxylase</fullName>
    </alternativeName>
</protein>
<dbReference type="Pfam" id="PF00215">
    <property type="entry name" value="OMPdecase"/>
    <property type="match status" value="1"/>
</dbReference>
<feature type="domain" description="Orotidine 5'-phosphate decarboxylase" evidence="10">
    <location>
        <begin position="86"/>
        <end position="328"/>
    </location>
</feature>
<dbReference type="AlphaFoldDB" id="A0A7J6MVX1"/>
<dbReference type="CDD" id="cd04725">
    <property type="entry name" value="OMP_decarboxylase_like"/>
    <property type="match status" value="1"/>
</dbReference>
<dbReference type="PANTHER" id="PTHR43375">
    <property type="entry name" value="OROTIDINE 5'-PHOSPHATE DECARBOXYLASE"/>
    <property type="match status" value="1"/>
</dbReference>
<comment type="pathway">
    <text evidence="1">Pyrimidine metabolism; UMP biosynthesis via de novo pathway; UMP from orotate: step 2/2.</text>
</comment>
<dbReference type="UniPathway" id="UPA00070">
    <property type="reaction ID" value="UER00120"/>
</dbReference>
<dbReference type="EC" id="4.1.1.23" evidence="3"/>
<sequence>MSALPVRVAHAWAIVWLDIYQTPCVITESFTDGIKGMFREIGRGKQEYPFNALNPASATTNRLGRKKKYCNDKDSFRFGATSMNSLLCVGLDPHLPELSEPTAEAACRFCEELVDATKDVAVAFKPNAAFFEQFGAEGWQQLKRVIEHIRTVTDGKGLVVLDAKRGDIGSTAQAYARSAYEVLGADSITVNPYMGRDSMEPFLDDATRGIWALCKTSNKGSNDIQTCKLSDGSLLYEHVARMALQSTDRGPASVGLVVGATDTEAMRNLRQALPSGVWFLAPGIGAQGGDLEAAVAAGLDRQTGVGILFPVSRGISKAVDRRAAAVELNRMINNAREKMAIKIVLVPGNGGGGDIRPANFYGWFERQMLDKGYDVRLPEGGMPDPVRARKSVWLPYIRDTLKCDENSVLVGHSSGAVAALRLAEGQRLRGMVLIAVYDDPLGDDMEAASGYFDGPFDWGAIRDNCGFIVQIDGTEDTLVPIDVQRRVADKLKPKVEYIEIPGEDHFFMPPFPTLVEAVVKHCEE</sequence>
<dbReference type="Proteomes" id="UP000591131">
    <property type="component" value="Unassembled WGS sequence"/>
</dbReference>
<evidence type="ECO:0000313" key="11">
    <source>
        <dbReference type="EMBL" id="KAF4675330.1"/>
    </source>
</evidence>
<evidence type="ECO:0000256" key="7">
    <source>
        <dbReference type="ARBA" id="ARBA00023239"/>
    </source>
</evidence>
<dbReference type="GO" id="GO:0004590">
    <property type="term" value="F:orotidine-5'-phosphate decarboxylase activity"/>
    <property type="evidence" value="ECO:0007669"/>
    <property type="project" value="UniProtKB-EC"/>
</dbReference>
<dbReference type="InterPro" id="IPR011060">
    <property type="entry name" value="RibuloseP-bd_barrel"/>
</dbReference>
<proteinExistence type="inferred from homology"/>
<dbReference type="Gene3D" id="3.40.50.1820">
    <property type="entry name" value="alpha/beta hydrolase"/>
    <property type="match status" value="1"/>
</dbReference>
<keyword evidence="6" id="KW-0665">Pyrimidine biosynthesis</keyword>
<dbReference type="OrthoDB" id="5553476at2759"/>
<gene>
    <name evidence="11" type="ORF">FOL47_007948</name>
</gene>
<comment type="catalytic activity">
    <reaction evidence="9">
        <text>orotidine 5'-phosphate + H(+) = UMP + CO2</text>
        <dbReference type="Rhea" id="RHEA:11596"/>
        <dbReference type="ChEBI" id="CHEBI:15378"/>
        <dbReference type="ChEBI" id="CHEBI:16526"/>
        <dbReference type="ChEBI" id="CHEBI:57538"/>
        <dbReference type="ChEBI" id="CHEBI:57865"/>
        <dbReference type="EC" id="4.1.1.23"/>
    </reaction>
</comment>
<dbReference type="InterPro" id="IPR029058">
    <property type="entry name" value="AB_hydrolase_fold"/>
</dbReference>
<dbReference type="SMART" id="SM00934">
    <property type="entry name" value="OMPdecase"/>
    <property type="match status" value="1"/>
</dbReference>
<keyword evidence="12" id="KW-1185">Reference proteome</keyword>
<evidence type="ECO:0000256" key="4">
    <source>
        <dbReference type="ARBA" id="ARBA00021923"/>
    </source>
</evidence>
<reference evidence="11 12" key="1">
    <citation type="submission" date="2020-04" db="EMBL/GenBank/DDBJ databases">
        <title>Perkinsus chesapeaki whole genome sequence.</title>
        <authorList>
            <person name="Bogema D.R."/>
        </authorList>
    </citation>
    <scope>NUCLEOTIDE SEQUENCE [LARGE SCALE GENOMIC DNA]</scope>
    <source>
        <strain evidence="11">ATCC PRA-425</strain>
    </source>
</reference>
<dbReference type="SUPFAM" id="SSF51366">
    <property type="entry name" value="Ribulose-phoshate binding barrel"/>
    <property type="match status" value="1"/>
</dbReference>
<evidence type="ECO:0000259" key="10">
    <source>
        <dbReference type="SMART" id="SM00934"/>
    </source>
</evidence>
<accession>A0A7J6MVX1</accession>
<dbReference type="GO" id="GO:0006207">
    <property type="term" value="P:'de novo' pyrimidine nucleobase biosynthetic process"/>
    <property type="evidence" value="ECO:0007669"/>
    <property type="project" value="InterPro"/>
</dbReference>
<dbReference type="PANTHER" id="PTHR43375:SF1">
    <property type="entry name" value="OROTIDINE 5'-PHOSPHATE DECARBOXYLASE"/>
    <property type="match status" value="1"/>
</dbReference>
<evidence type="ECO:0000256" key="9">
    <source>
        <dbReference type="ARBA" id="ARBA00049157"/>
    </source>
</evidence>
<comment type="caution">
    <text evidence="11">The sequence shown here is derived from an EMBL/GenBank/DDBJ whole genome shotgun (WGS) entry which is preliminary data.</text>
</comment>
<dbReference type="GO" id="GO:0044205">
    <property type="term" value="P:'de novo' UMP biosynthetic process"/>
    <property type="evidence" value="ECO:0007669"/>
    <property type="project" value="UniProtKB-UniPathway"/>
</dbReference>
<dbReference type="Gene3D" id="3.20.20.70">
    <property type="entry name" value="Aldolase class I"/>
    <property type="match status" value="1"/>
</dbReference>
<evidence type="ECO:0000256" key="5">
    <source>
        <dbReference type="ARBA" id="ARBA00022793"/>
    </source>
</evidence>
<dbReference type="InterPro" id="IPR011995">
    <property type="entry name" value="OMPdecase_type-2"/>
</dbReference>
<evidence type="ECO:0000256" key="6">
    <source>
        <dbReference type="ARBA" id="ARBA00022975"/>
    </source>
</evidence>
<dbReference type="InterPro" id="IPR018089">
    <property type="entry name" value="OMPdecase_AS"/>
</dbReference>